<name>A0A1H1DTS1_9ACTN</name>
<keyword evidence="2" id="KW-0812">Transmembrane</keyword>
<feature type="transmembrane region" description="Helical" evidence="2">
    <location>
        <begin position="136"/>
        <end position="154"/>
    </location>
</feature>
<evidence type="ECO:0000313" key="4">
    <source>
        <dbReference type="Proteomes" id="UP000199301"/>
    </source>
</evidence>
<organism evidence="3 4">
    <name type="scientific">Actinopolyspora saharensis</name>
    <dbReference type="NCBI Taxonomy" id="995062"/>
    <lineage>
        <taxon>Bacteria</taxon>
        <taxon>Bacillati</taxon>
        <taxon>Actinomycetota</taxon>
        <taxon>Actinomycetes</taxon>
        <taxon>Actinopolysporales</taxon>
        <taxon>Actinopolysporaceae</taxon>
        <taxon>Actinopolyspora</taxon>
    </lineage>
</organism>
<sequence>MRFDHAQWGYSVPMKWLPGGWQRADRGNAEGSTAPYRTLAQQETVVERRKVAPGHDAEPPGTRAGDRGGPPSATRVEPMNEQQPGRSSRGAALLGEHARDVDVSAAAFRNLLVGGGISGFLTVLCAAALAGSGSGFWLWFWQIVFGVCFVWFIAASRGSLSGRGFLLDSRGLYPRTNGEVFAVPWEEVTAVGIGALRPVENRRLVHPERRRALELFPADPLFPERHPELERWRVEEPPPMQGLSGVRYRFHLPALSRLPKQLERGVQSAAPRAWVGQYRRRLPSPQG</sequence>
<protein>
    <recommendedName>
        <fullName evidence="5">PH domain-containing protein</fullName>
    </recommendedName>
</protein>
<evidence type="ECO:0000256" key="2">
    <source>
        <dbReference type="SAM" id="Phobius"/>
    </source>
</evidence>
<keyword evidence="4" id="KW-1185">Reference proteome</keyword>
<reference evidence="4" key="1">
    <citation type="submission" date="2016-10" db="EMBL/GenBank/DDBJ databases">
        <authorList>
            <person name="Varghese N."/>
            <person name="Submissions S."/>
        </authorList>
    </citation>
    <scope>NUCLEOTIDE SEQUENCE [LARGE SCALE GENOMIC DNA]</scope>
    <source>
        <strain evidence="4">DSM 45459</strain>
    </source>
</reference>
<dbReference type="EMBL" id="FNKO01000002">
    <property type="protein sequence ID" value="SDQ79807.1"/>
    <property type="molecule type" value="Genomic_DNA"/>
</dbReference>
<evidence type="ECO:0000256" key="1">
    <source>
        <dbReference type="SAM" id="MobiDB-lite"/>
    </source>
</evidence>
<feature type="transmembrane region" description="Helical" evidence="2">
    <location>
        <begin position="111"/>
        <end position="130"/>
    </location>
</feature>
<evidence type="ECO:0000313" key="3">
    <source>
        <dbReference type="EMBL" id="SDQ79807.1"/>
    </source>
</evidence>
<feature type="region of interest" description="Disordered" evidence="1">
    <location>
        <begin position="26"/>
        <end position="89"/>
    </location>
</feature>
<keyword evidence="2" id="KW-0472">Membrane</keyword>
<dbReference type="AlphaFoldDB" id="A0A1H1DTS1"/>
<evidence type="ECO:0008006" key="5">
    <source>
        <dbReference type="Google" id="ProtNLM"/>
    </source>
</evidence>
<gene>
    <name evidence="3" type="ORF">SAMN04489718_2229</name>
</gene>
<accession>A0A1H1DTS1</accession>
<dbReference type="Proteomes" id="UP000199301">
    <property type="component" value="Unassembled WGS sequence"/>
</dbReference>
<feature type="compositionally biased region" description="Basic and acidic residues" evidence="1">
    <location>
        <begin position="45"/>
        <end position="58"/>
    </location>
</feature>
<keyword evidence="2" id="KW-1133">Transmembrane helix</keyword>
<proteinExistence type="predicted"/>